<dbReference type="EMBL" id="JADBEK010000001">
    <property type="protein sequence ID" value="MBE1592360.1"/>
    <property type="molecule type" value="Genomic_DNA"/>
</dbReference>
<dbReference type="SUPFAM" id="SSF48452">
    <property type="entry name" value="TPR-like"/>
    <property type="match status" value="2"/>
</dbReference>
<name>A0ABR9MII9_9ACTN</name>
<feature type="region of interest" description="Disordered" evidence="1">
    <location>
        <begin position="38"/>
        <end position="61"/>
    </location>
</feature>
<dbReference type="RefSeq" id="WP_192791903.1">
    <property type="nucleotide sequence ID" value="NZ_JADBEK010000001.1"/>
</dbReference>
<keyword evidence="3" id="KW-1185">Reference proteome</keyword>
<gene>
    <name evidence="2" type="ORF">H4W80_010618</name>
</gene>
<dbReference type="PANTHER" id="PTHR46082:SF6">
    <property type="entry name" value="AAA+ ATPASE DOMAIN-CONTAINING PROTEIN-RELATED"/>
    <property type="match status" value="1"/>
</dbReference>
<dbReference type="InterPro" id="IPR011990">
    <property type="entry name" value="TPR-like_helical_dom_sf"/>
</dbReference>
<dbReference type="Pfam" id="PF13424">
    <property type="entry name" value="TPR_12"/>
    <property type="match status" value="3"/>
</dbReference>
<dbReference type="PANTHER" id="PTHR46082">
    <property type="entry name" value="ATP/GTP-BINDING PROTEIN-RELATED"/>
    <property type="match status" value="1"/>
</dbReference>
<dbReference type="SUPFAM" id="SSF52540">
    <property type="entry name" value="P-loop containing nucleoside triphosphate hydrolases"/>
    <property type="match status" value="1"/>
</dbReference>
<evidence type="ECO:0008006" key="4">
    <source>
        <dbReference type="Google" id="ProtNLM"/>
    </source>
</evidence>
<proteinExistence type="predicted"/>
<evidence type="ECO:0000256" key="1">
    <source>
        <dbReference type="SAM" id="MobiDB-lite"/>
    </source>
</evidence>
<organism evidence="2 3">
    <name type="scientific">Nonomuraea angiospora</name>
    <dbReference type="NCBI Taxonomy" id="46172"/>
    <lineage>
        <taxon>Bacteria</taxon>
        <taxon>Bacillati</taxon>
        <taxon>Actinomycetota</taxon>
        <taxon>Actinomycetes</taxon>
        <taxon>Streptosporangiales</taxon>
        <taxon>Streptosporangiaceae</taxon>
        <taxon>Nonomuraea</taxon>
    </lineage>
</organism>
<comment type="caution">
    <text evidence="2">The sequence shown here is derived from an EMBL/GenBank/DDBJ whole genome shotgun (WGS) entry which is preliminary data.</text>
</comment>
<evidence type="ECO:0000313" key="3">
    <source>
        <dbReference type="Proteomes" id="UP000633509"/>
    </source>
</evidence>
<reference evidence="2 3" key="1">
    <citation type="submission" date="2020-10" db="EMBL/GenBank/DDBJ databases">
        <title>Sequencing the genomes of 1000 actinobacteria strains.</title>
        <authorList>
            <person name="Klenk H.-P."/>
        </authorList>
    </citation>
    <scope>NUCLEOTIDE SEQUENCE [LARGE SCALE GENOMIC DNA]</scope>
    <source>
        <strain evidence="2 3">DSM 43173</strain>
    </source>
</reference>
<protein>
    <recommendedName>
        <fullName evidence="4">Tetratricopeptide repeat protein</fullName>
    </recommendedName>
</protein>
<dbReference type="Gene3D" id="1.25.40.10">
    <property type="entry name" value="Tetratricopeptide repeat domain"/>
    <property type="match status" value="3"/>
</dbReference>
<sequence length="888" mass="95327">MTLLPDGPQERLNIQTKGVAREHGRVYQAARDQSITQITQQGPRRPLPPAGTVPVPAGLSGLPRRPAGAFVGREAAMTALRQTLRDTTGPGVISQAVLGLGGVGKSELALQYAHHHRQDYGLVWWIDADSPDQIRVELAALARALACGIDSVAAEQATVEEAAAWALSWLATHPGWLVIFDNVEEVADVEPYLARLAHGHVLITTRRDIGWQHLNITPLRLELLPRPAAIALLAGLIGPPDSANSDGLGELAEHLGDLPLALAQAGTYIARTPRMNLSAYLQLLKDIPARMYAAATAGGDAERVVAKVLTISHARIQAINPLAIDLLNLLACFAPDNLPCSVLDGLPETDLLQVDEALALLESYSLITLTPSLVELVPGQPEDLVSVHRLVQAVTLHRLAPDQRDQIRDSAAELVQAALPDNPRTISTWPGYQALLPHARAVLPADSPGLHRLVDFLDASGDYTTAVQLQQDIYTHALATLGAEHPDTLTARHNLAWWTGEAGDVATARDQHMALLPVLERVLGAEHPTTLAARNNLAIWTGEVGEAITARDQCTALLPALERVLGAEHPNTLAARNNLASWTGEAGDAATARDQYTALLPVLERVLGAEHPNTLTIRHNLARWTGEAGDAVTARDQYTVLLPILERVLGAEHPNTLTIRHNLARWTGEAGDAATARDQYTALLPVLERVEGAEHPDTLAARHNLARWTAGTGDAATARDQFATLLPVRERVLGAEHPATLATRHNLAWWTGEAGNAATALDQHTVLLPILERVLGAEHPTTLATRNNLARWTGEAGEAATARNQYTVLLPILERVLGAEHPNTLAARNNLASWTGEAGDAATARDQFAALLPVRERVQGTEHPDTLATRNQLAYWTGQAAETESSGG</sequence>
<dbReference type="InterPro" id="IPR027417">
    <property type="entry name" value="P-loop_NTPase"/>
</dbReference>
<evidence type="ECO:0000313" key="2">
    <source>
        <dbReference type="EMBL" id="MBE1592360.1"/>
    </source>
</evidence>
<dbReference type="Pfam" id="PF13374">
    <property type="entry name" value="TPR_10"/>
    <property type="match status" value="3"/>
</dbReference>
<dbReference type="InterPro" id="IPR053137">
    <property type="entry name" value="NLR-like"/>
</dbReference>
<accession>A0ABR9MII9</accession>
<dbReference type="Gene3D" id="3.40.50.300">
    <property type="entry name" value="P-loop containing nucleotide triphosphate hydrolases"/>
    <property type="match status" value="1"/>
</dbReference>
<dbReference type="Proteomes" id="UP000633509">
    <property type="component" value="Unassembled WGS sequence"/>
</dbReference>